<dbReference type="InterPro" id="IPR020915">
    <property type="entry name" value="UPF0311"/>
</dbReference>
<comment type="caution">
    <text evidence="2">The sequence shown here is derived from an EMBL/GenBank/DDBJ whole genome shotgun (WGS) entry which is preliminary data.</text>
</comment>
<evidence type="ECO:0000256" key="1">
    <source>
        <dbReference type="HAMAP-Rule" id="MF_00775"/>
    </source>
</evidence>
<proteinExistence type="inferred from homology"/>
<dbReference type="Gene3D" id="2.40.160.20">
    <property type="match status" value="1"/>
</dbReference>
<protein>
    <recommendedName>
        <fullName evidence="1">UPF0311 protein AABD04_00295</fullName>
    </recommendedName>
</protein>
<dbReference type="EMBL" id="JBBPCN010000001">
    <property type="protein sequence ID" value="MEK8069284.1"/>
    <property type="molecule type" value="Genomic_DNA"/>
</dbReference>
<reference evidence="2 3" key="1">
    <citation type="submission" date="2024-03" db="EMBL/GenBank/DDBJ databases">
        <title>Rhodococcus navarretei sp. nov. and Pseudarthrobacter quantumdoti sp. nov., two new species with the ability to biosynthesize Quantum Dots isolated from soil samples at Union Glacier, Antarctica.</title>
        <authorList>
            <person name="Vargas M."/>
        </authorList>
    </citation>
    <scope>NUCLEOTIDE SEQUENCE [LARGE SCALE GENOMIC DNA]</scope>
    <source>
        <strain evidence="2 3">EXRC-4A-4</strain>
    </source>
</reference>
<sequence length="151" mass="16558">MRPELVFVAHLSVTVGEPIDLGEVADGHRRLVPILGGTVEGPFLQGRVLPGGADHQILRTATLTELDARYALETDAGERITIRNVGVRSGAEDDIAALVRGEPVPADRIYFRSQPRLSSAASRLRWMNERMFIGSAQRLPNSVELDVYQVT</sequence>
<keyword evidence="3" id="KW-1185">Reference proteome</keyword>
<accession>A0ABU9CPU7</accession>
<evidence type="ECO:0000313" key="2">
    <source>
        <dbReference type="EMBL" id="MEK8069284.1"/>
    </source>
</evidence>
<dbReference type="Pfam" id="PF11578">
    <property type="entry name" value="DUF3237"/>
    <property type="match status" value="1"/>
</dbReference>
<comment type="similarity">
    <text evidence="1">Belongs to the UPF0311 family.</text>
</comment>
<dbReference type="PANTHER" id="PTHR37315:SF1">
    <property type="entry name" value="UPF0311 PROTEIN BLR7842"/>
    <property type="match status" value="1"/>
</dbReference>
<dbReference type="PANTHER" id="PTHR37315">
    <property type="entry name" value="UPF0311 PROTEIN BLR7842"/>
    <property type="match status" value="1"/>
</dbReference>
<dbReference type="Proteomes" id="UP001456513">
    <property type="component" value="Unassembled WGS sequence"/>
</dbReference>
<organism evidence="2 3">
    <name type="scientific">Rhodococcus navarretei</name>
    <dbReference type="NCBI Taxonomy" id="3128981"/>
    <lineage>
        <taxon>Bacteria</taxon>
        <taxon>Bacillati</taxon>
        <taxon>Actinomycetota</taxon>
        <taxon>Actinomycetes</taxon>
        <taxon>Mycobacteriales</taxon>
        <taxon>Nocardiaceae</taxon>
        <taxon>Rhodococcus</taxon>
    </lineage>
</organism>
<gene>
    <name evidence="2" type="ORF">AABD04_00295</name>
</gene>
<dbReference type="HAMAP" id="MF_00775">
    <property type="entry name" value="UPF0311"/>
    <property type="match status" value="1"/>
</dbReference>
<evidence type="ECO:0000313" key="3">
    <source>
        <dbReference type="Proteomes" id="UP001456513"/>
    </source>
</evidence>
<name>A0ABU9CPU7_9NOCA</name>
<dbReference type="RefSeq" id="WP_341439795.1">
    <property type="nucleotide sequence ID" value="NZ_JBBPCN010000001.1"/>
</dbReference>